<gene>
    <name evidence="9" type="ORF">GCM10022240_18060</name>
</gene>
<name>A0ABP7GHJ2_9MICO</name>
<dbReference type="InterPro" id="IPR035906">
    <property type="entry name" value="MetI-like_sf"/>
</dbReference>
<keyword evidence="3" id="KW-1003">Cell membrane</keyword>
<feature type="transmembrane region" description="Helical" evidence="7">
    <location>
        <begin position="204"/>
        <end position="222"/>
    </location>
</feature>
<feature type="transmembrane region" description="Helical" evidence="7">
    <location>
        <begin position="158"/>
        <end position="184"/>
    </location>
</feature>
<evidence type="ECO:0000259" key="8">
    <source>
        <dbReference type="PROSITE" id="PS50928"/>
    </source>
</evidence>
<dbReference type="Pfam" id="PF00528">
    <property type="entry name" value="BPD_transp_1"/>
    <property type="match status" value="1"/>
</dbReference>
<dbReference type="PANTHER" id="PTHR43163">
    <property type="entry name" value="DIPEPTIDE TRANSPORT SYSTEM PERMEASE PROTEIN DPPB-RELATED"/>
    <property type="match status" value="1"/>
</dbReference>
<evidence type="ECO:0000256" key="2">
    <source>
        <dbReference type="ARBA" id="ARBA00022448"/>
    </source>
</evidence>
<comment type="subcellular location">
    <subcellularLocation>
        <location evidence="1 7">Cell membrane</location>
        <topology evidence="1 7">Multi-pass membrane protein</topology>
    </subcellularLocation>
</comment>
<evidence type="ECO:0000256" key="7">
    <source>
        <dbReference type="RuleBase" id="RU363032"/>
    </source>
</evidence>
<keyword evidence="10" id="KW-1185">Reference proteome</keyword>
<evidence type="ECO:0000313" key="9">
    <source>
        <dbReference type="EMBL" id="GAA3765964.1"/>
    </source>
</evidence>
<dbReference type="Pfam" id="PF19300">
    <property type="entry name" value="BPD_transp_1_N"/>
    <property type="match status" value="1"/>
</dbReference>
<dbReference type="PANTHER" id="PTHR43163:SF6">
    <property type="entry name" value="DIPEPTIDE TRANSPORT SYSTEM PERMEASE PROTEIN DPPB-RELATED"/>
    <property type="match status" value="1"/>
</dbReference>
<keyword evidence="2 7" id="KW-0813">Transport</keyword>
<keyword evidence="6 7" id="KW-0472">Membrane</keyword>
<evidence type="ECO:0000256" key="3">
    <source>
        <dbReference type="ARBA" id="ARBA00022475"/>
    </source>
</evidence>
<proteinExistence type="inferred from homology"/>
<dbReference type="EMBL" id="BAABAF010000006">
    <property type="protein sequence ID" value="GAA3765964.1"/>
    <property type="molecule type" value="Genomic_DNA"/>
</dbReference>
<dbReference type="Proteomes" id="UP001500540">
    <property type="component" value="Unassembled WGS sequence"/>
</dbReference>
<dbReference type="Gene3D" id="1.10.3720.10">
    <property type="entry name" value="MetI-like"/>
    <property type="match status" value="1"/>
</dbReference>
<feature type="domain" description="ABC transmembrane type-1" evidence="8">
    <location>
        <begin position="121"/>
        <end position="327"/>
    </location>
</feature>
<dbReference type="PROSITE" id="PS50928">
    <property type="entry name" value="ABC_TM1"/>
    <property type="match status" value="1"/>
</dbReference>
<evidence type="ECO:0000256" key="4">
    <source>
        <dbReference type="ARBA" id="ARBA00022692"/>
    </source>
</evidence>
<feature type="transmembrane region" description="Helical" evidence="7">
    <location>
        <begin position="308"/>
        <end position="334"/>
    </location>
</feature>
<dbReference type="InterPro" id="IPR045621">
    <property type="entry name" value="BPD_transp_1_N"/>
</dbReference>
<evidence type="ECO:0000313" key="10">
    <source>
        <dbReference type="Proteomes" id="UP001500540"/>
    </source>
</evidence>
<dbReference type="InterPro" id="IPR000515">
    <property type="entry name" value="MetI-like"/>
</dbReference>
<organism evidence="9 10">
    <name type="scientific">Microbacterium kribbense</name>
    <dbReference type="NCBI Taxonomy" id="433645"/>
    <lineage>
        <taxon>Bacteria</taxon>
        <taxon>Bacillati</taxon>
        <taxon>Actinomycetota</taxon>
        <taxon>Actinomycetes</taxon>
        <taxon>Micrococcales</taxon>
        <taxon>Microbacteriaceae</taxon>
        <taxon>Microbacterium</taxon>
    </lineage>
</organism>
<reference evidence="10" key="1">
    <citation type="journal article" date="2019" name="Int. J. Syst. Evol. Microbiol.">
        <title>The Global Catalogue of Microorganisms (GCM) 10K type strain sequencing project: providing services to taxonomists for standard genome sequencing and annotation.</title>
        <authorList>
            <consortium name="The Broad Institute Genomics Platform"/>
            <consortium name="The Broad Institute Genome Sequencing Center for Infectious Disease"/>
            <person name="Wu L."/>
            <person name="Ma J."/>
        </authorList>
    </citation>
    <scope>NUCLEOTIDE SEQUENCE [LARGE SCALE GENOMIC DNA]</scope>
    <source>
        <strain evidence="10">JCM 16950</strain>
    </source>
</reference>
<feature type="transmembrane region" description="Helical" evidence="7">
    <location>
        <begin position="127"/>
        <end position="146"/>
    </location>
</feature>
<dbReference type="SUPFAM" id="SSF161098">
    <property type="entry name" value="MetI-like"/>
    <property type="match status" value="1"/>
</dbReference>
<evidence type="ECO:0000256" key="6">
    <source>
        <dbReference type="ARBA" id="ARBA00023136"/>
    </source>
</evidence>
<comment type="caution">
    <text evidence="9">The sequence shown here is derived from an EMBL/GenBank/DDBJ whole genome shotgun (WGS) entry which is preliminary data.</text>
</comment>
<feature type="transmembrane region" description="Helical" evidence="7">
    <location>
        <begin position="264"/>
        <end position="288"/>
    </location>
</feature>
<evidence type="ECO:0000256" key="1">
    <source>
        <dbReference type="ARBA" id="ARBA00004651"/>
    </source>
</evidence>
<keyword evidence="5 7" id="KW-1133">Transmembrane helix</keyword>
<evidence type="ECO:0000256" key="5">
    <source>
        <dbReference type="ARBA" id="ARBA00022989"/>
    </source>
</evidence>
<dbReference type="CDD" id="cd06261">
    <property type="entry name" value="TM_PBP2"/>
    <property type="match status" value="1"/>
</dbReference>
<feature type="transmembrane region" description="Helical" evidence="7">
    <location>
        <begin position="35"/>
        <end position="53"/>
    </location>
</feature>
<comment type="similarity">
    <text evidence="7">Belongs to the binding-protein-dependent transport system permease family.</text>
</comment>
<keyword evidence="4 7" id="KW-0812">Transmembrane</keyword>
<accession>A0ABP7GHJ2</accession>
<protein>
    <submittedName>
        <fullName evidence="9">ABC transporter permease</fullName>
    </submittedName>
</protein>
<sequence length="343" mass="36593">MTSSALIPVVRSEERTSLLGRVAGSPLVRLAVRRLLVSVLIVFAITAIVFALLEATSGDIARKQAGMSASEEQVAALRHQMGLDTPPVVRYFSWLGAVFRGDFGHSLISGQPISTLLAERLPVTIELVVLAFVVSLAVAVPIAVLAAHKPGGIFDRIVMVISMTLLALPNYVLALLLVIVFSVMLRMLPAIGYAPLDQGVIPNLISVTMPVLALSIPLFAFYTRFLRGDLVEVMNSEDYVETARSKGAGPWRVLWQHAFRNSSFGMLTIVGLNVGGLVGGTVIIEQIFAMPGLGVTLLQGALAGDSPVVLVCVIIFAAIAVGANLVVDLMYAVLDPRIRYGSH</sequence>